<sequence>MHNVNNTQATTFLYKATSPSSAEYSELKSKISDIHSSQTSLKTPSSVSEKESFATSFNQKCLDFLFSSSGKEDVLRSIYSNSMNAYAKSEIIEFSNVLYSLVHQNGLNFENEKGLQKIVAQYSELIIKDKLSQDSAFGPWSAKNKKLHQLRQNIEHRLALLAQQHTSGEALSLGQKLLNTEVSSFIKNNILAELKLSNETVSSLKLDDLVDAQAKLAFDSLRNQRKNTIDSNGFGIGKLSRDLNTVAVFPELLRKVLNNILEDIKDSHPIQDGLPTPPKDMPDGGPTPGANEKTSQPVIHYHINNDNRTYDNRVFDNRVYDNSYHENPENDAQSPTSQTNDLLPRNANSLLNPQRALVQKVTSVLPHSISDTVQTFANNSALEKVFNHTPDNSDGIDSDLLTTSSQERSANNSLSRGHRPLNIQNSSTTTPLRPEGVTNSNDNSSDTTKSSASFSHRVTSQISKFNSNTDSKVLQTDFLSRNGDPYLTRETIFEASKKVTNSLSNLISLIGTKSGTQERELQEKSKDITKSTTEHRINNKLKITDANTLNYVTETNADTIDKNHAIYEKAKEVSSALSKVLSKIDDTSAELLTEDISNLKNNNDITAENNNIYKAAKDVTTSLSKVLKNINKD</sequence>
<gene>
    <name evidence="9" type="ORF">WRSd3_00185</name>
    <name evidence="8" type="ORF">WRSd3_p00175</name>
</gene>
<evidence type="ECO:0000256" key="6">
    <source>
        <dbReference type="SAM" id="MobiDB-lite"/>
    </source>
</evidence>
<dbReference type="AlphaFoldDB" id="A0A090NVH3"/>
<evidence type="ECO:0000256" key="3">
    <source>
        <dbReference type="ARBA" id="ARBA00022525"/>
    </source>
</evidence>
<comment type="similarity">
    <text evidence="2">Belongs to the SipA/IpaA family.</text>
</comment>
<protein>
    <submittedName>
        <fullName evidence="8">Cell invasion protein ipaA</fullName>
    </submittedName>
</protein>
<feature type="domain" description="Salmonella invasion protein A N-terminal" evidence="7">
    <location>
        <begin position="49"/>
        <end position="262"/>
    </location>
</feature>
<dbReference type="EMBL" id="AXUT01000016">
    <property type="protein sequence ID" value="ESU82249.1"/>
    <property type="molecule type" value="Genomic_DNA"/>
</dbReference>
<feature type="region of interest" description="Disordered" evidence="6">
    <location>
        <begin position="267"/>
        <end position="296"/>
    </location>
</feature>
<evidence type="ECO:0000313" key="9">
    <source>
        <dbReference type="EMBL" id="ESU82249.1"/>
    </source>
</evidence>
<feature type="compositionally biased region" description="Polar residues" evidence="6">
    <location>
        <begin position="422"/>
        <end position="431"/>
    </location>
</feature>
<feature type="compositionally biased region" description="Polar residues" evidence="6">
    <location>
        <begin position="405"/>
        <end position="415"/>
    </location>
</feature>
<evidence type="ECO:0000256" key="1">
    <source>
        <dbReference type="ARBA" id="ARBA00004613"/>
    </source>
</evidence>
<dbReference type="SUPFAM" id="SSF140746">
    <property type="entry name" value="SipA N-terminal domain-like"/>
    <property type="match status" value="1"/>
</dbReference>
<geneLocation type="plasmid" evidence="8">
    <name>unnamed</name>
</geneLocation>
<feature type="compositionally biased region" description="Polar residues" evidence="6">
    <location>
        <begin position="330"/>
        <end position="346"/>
    </location>
</feature>
<evidence type="ECO:0000256" key="2">
    <source>
        <dbReference type="ARBA" id="ARBA00010123"/>
    </source>
</evidence>
<evidence type="ECO:0000313" key="8">
    <source>
        <dbReference type="EMBL" id="ESU76023.1"/>
    </source>
</evidence>
<name>A0A090NVH3_SHIDY</name>
<dbReference type="Pfam" id="PF09052">
    <property type="entry name" value="SipA"/>
    <property type="match status" value="1"/>
</dbReference>
<dbReference type="GO" id="GO:0005576">
    <property type="term" value="C:extracellular region"/>
    <property type="evidence" value="ECO:0007669"/>
    <property type="project" value="UniProtKB-SubCell"/>
</dbReference>
<evidence type="ECO:0000256" key="4">
    <source>
        <dbReference type="ARBA" id="ARBA00023026"/>
    </source>
</evidence>
<dbReference type="RefSeq" id="WP_023592961.1">
    <property type="nucleotide sequence ID" value="NZ_AXUT01000016.1"/>
</dbReference>
<keyword evidence="4" id="KW-0843">Virulence</keyword>
<proteinExistence type="inferred from homology"/>
<keyword evidence="3" id="KW-0964">Secreted</keyword>
<dbReference type="Pfam" id="PF17985">
    <property type="entry name" value="SipA_VBS"/>
    <property type="match status" value="3"/>
</dbReference>
<evidence type="ECO:0000256" key="5">
    <source>
        <dbReference type="ARBA" id="ARBA00023203"/>
    </source>
</evidence>
<evidence type="ECO:0000259" key="7">
    <source>
        <dbReference type="Pfam" id="PF09052"/>
    </source>
</evidence>
<dbReference type="InterPro" id="IPR015138">
    <property type="entry name" value="SipA_N"/>
</dbReference>
<dbReference type="InterPro" id="IPR023225">
    <property type="entry name" value="SipA_chaperone-bd"/>
</dbReference>
<accession>A0A090NVH3</accession>
<dbReference type="Gene3D" id="1.10.4150.10">
    <property type="entry name" value="SipA N-terminal domain-like"/>
    <property type="match status" value="1"/>
</dbReference>
<comment type="subcellular location">
    <subcellularLocation>
        <location evidence="1">Secreted</location>
    </subcellularLocation>
</comment>
<dbReference type="GO" id="GO:0003779">
    <property type="term" value="F:actin binding"/>
    <property type="evidence" value="ECO:0007669"/>
    <property type="project" value="UniProtKB-KW"/>
</dbReference>
<feature type="compositionally biased region" description="Low complexity" evidence="6">
    <location>
        <begin position="438"/>
        <end position="455"/>
    </location>
</feature>
<dbReference type="InterPro" id="IPR040658">
    <property type="entry name" value="SipA_VBS"/>
</dbReference>
<keyword evidence="8" id="KW-0614">Plasmid</keyword>
<evidence type="ECO:0000313" key="10">
    <source>
        <dbReference type="Proteomes" id="UP000017944"/>
    </source>
</evidence>
<dbReference type="Proteomes" id="UP000017944">
    <property type="component" value="Unassembled WGS sequence"/>
</dbReference>
<dbReference type="PATRIC" id="fig|1401327.3.peg.171"/>
<keyword evidence="5" id="KW-0009">Actin-binding</keyword>
<comment type="caution">
    <text evidence="8">The sequence shown here is derived from an EMBL/GenBank/DDBJ whole genome shotgun (WGS) entry which is preliminary data.</text>
</comment>
<reference evidence="8 10" key="1">
    <citation type="submission" date="2013-10" db="EMBL/GenBank/DDBJ databases">
        <title>Draft genomes and the virulence plasmids of Sd1617 vaccine constructs: WRSd3 and WRSd5.</title>
        <authorList>
            <person name="Aksomboon Vongsawan A."/>
            <person name="Venkatesan M.M."/>
            <person name="Vaisvil B."/>
            <person name="Emel G."/>
            <person name="Kepatral V."/>
            <person name="Sethabutr O."/>
            <person name="Serichantalergs O."/>
            <person name="Mason C."/>
        </authorList>
    </citation>
    <scope>NUCLEOTIDE SEQUENCE [LARGE SCALE GENOMIC DNA]</scope>
    <source>
        <strain evidence="8 10">WRSd3</strain>
        <plasmid evidence="8">unnamed</plasmid>
    </source>
</reference>
<dbReference type="EMBL" id="AXUT01000778">
    <property type="protein sequence ID" value="ESU76023.1"/>
    <property type="molecule type" value="Genomic_DNA"/>
</dbReference>
<feature type="region of interest" description="Disordered" evidence="6">
    <location>
        <begin position="321"/>
        <end position="346"/>
    </location>
</feature>
<feature type="region of interest" description="Disordered" evidence="6">
    <location>
        <begin position="405"/>
        <end position="456"/>
    </location>
</feature>
<organism evidence="8 10">
    <name type="scientific">Shigella dysenteriae WRSd3</name>
    <dbReference type="NCBI Taxonomy" id="1401327"/>
    <lineage>
        <taxon>Bacteria</taxon>
        <taxon>Pseudomonadati</taxon>
        <taxon>Pseudomonadota</taxon>
        <taxon>Gammaproteobacteria</taxon>
        <taxon>Enterobacterales</taxon>
        <taxon>Enterobacteriaceae</taxon>
        <taxon>Shigella</taxon>
    </lineage>
</organism>